<keyword evidence="2" id="KW-1185">Reference proteome</keyword>
<comment type="caution">
    <text evidence="1">The sequence shown here is derived from an EMBL/GenBank/DDBJ whole genome shotgun (WGS) entry which is preliminary data.</text>
</comment>
<reference evidence="1 2" key="1">
    <citation type="submission" date="2024-03" db="EMBL/GenBank/DDBJ databases">
        <authorList>
            <person name="Martinez-Hernandez J."/>
        </authorList>
    </citation>
    <scope>NUCLEOTIDE SEQUENCE [LARGE SCALE GENOMIC DNA]</scope>
</reference>
<evidence type="ECO:0000313" key="2">
    <source>
        <dbReference type="Proteomes" id="UP001497480"/>
    </source>
</evidence>
<accession>A0AAV1W0R1</accession>
<dbReference type="AlphaFoldDB" id="A0AAV1W0R1"/>
<gene>
    <name evidence="1" type="ORF">LLUT_LOCUS4019</name>
</gene>
<organism evidence="1 2">
    <name type="scientific">Lupinus luteus</name>
    <name type="common">European yellow lupine</name>
    <dbReference type="NCBI Taxonomy" id="3873"/>
    <lineage>
        <taxon>Eukaryota</taxon>
        <taxon>Viridiplantae</taxon>
        <taxon>Streptophyta</taxon>
        <taxon>Embryophyta</taxon>
        <taxon>Tracheophyta</taxon>
        <taxon>Spermatophyta</taxon>
        <taxon>Magnoliopsida</taxon>
        <taxon>eudicotyledons</taxon>
        <taxon>Gunneridae</taxon>
        <taxon>Pentapetalae</taxon>
        <taxon>rosids</taxon>
        <taxon>fabids</taxon>
        <taxon>Fabales</taxon>
        <taxon>Fabaceae</taxon>
        <taxon>Papilionoideae</taxon>
        <taxon>50 kb inversion clade</taxon>
        <taxon>genistoids sensu lato</taxon>
        <taxon>core genistoids</taxon>
        <taxon>Genisteae</taxon>
        <taxon>Lupinus</taxon>
    </lineage>
</organism>
<evidence type="ECO:0000313" key="1">
    <source>
        <dbReference type="EMBL" id="CAL0302959.1"/>
    </source>
</evidence>
<name>A0AAV1W0R1_LUPLU</name>
<protein>
    <submittedName>
        <fullName evidence="1">Uncharacterized protein</fullName>
    </submittedName>
</protein>
<sequence>MRYFKIEFIKRLQYIHHILQFFLIIPFEFTTNKVQSKNNNFFNTSKLICHPKQRNNNGIGYSLVWVARVVESSHIIMLLATISNDYNFRTVISKTTTLSTDGHAHHSLYKNSSFHFRYSSAFNCCEPLLSSRERKYLLFGHHESFRSQKRKPKDISSQEKCSIWK</sequence>
<dbReference type="Proteomes" id="UP001497480">
    <property type="component" value="Unassembled WGS sequence"/>
</dbReference>
<proteinExistence type="predicted"/>
<dbReference type="EMBL" id="CAXHTB010000003">
    <property type="protein sequence ID" value="CAL0302959.1"/>
    <property type="molecule type" value="Genomic_DNA"/>
</dbReference>